<protein>
    <submittedName>
        <fullName evidence="2">Uncharacterized protein</fullName>
    </submittedName>
</protein>
<name>A0A7L5DS48_9BACT</name>
<dbReference type="AlphaFoldDB" id="A0A7L5DS48"/>
<keyword evidence="3" id="KW-1185">Reference proteome</keyword>
<accession>A0A7L5DS48</accession>
<proteinExistence type="predicted"/>
<dbReference type="KEGG" id="srho:HH216_18925"/>
<dbReference type="Proteomes" id="UP000501128">
    <property type="component" value="Chromosome"/>
</dbReference>
<dbReference type="EMBL" id="CP051677">
    <property type="protein sequence ID" value="QJD80261.1"/>
    <property type="molecule type" value="Genomic_DNA"/>
</dbReference>
<gene>
    <name evidence="2" type="ORF">HH216_18925</name>
</gene>
<dbReference type="RefSeq" id="WP_169552220.1">
    <property type="nucleotide sequence ID" value="NZ_CP051677.1"/>
</dbReference>
<reference evidence="2 3" key="1">
    <citation type="submission" date="2020-04" db="EMBL/GenBank/DDBJ databases">
        <title>Genome sequencing of novel species.</title>
        <authorList>
            <person name="Heo J."/>
            <person name="Kim S.-J."/>
            <person name="Kim J.-S."/>
            <person name="Hong S.-B."/>
            <person name="Kwon S.-W."/>
        </authorList>
    </citation>
    <scope>NUCLEOTIDE SEQUENCE [LARGE SCALE GENOMIC DNA]</scope>
    <source>
        <strain evidence="2 3">CJU-R4</strain>
    </source>
</reference>
<feature type="region of interest" description="Disordered" evidence="1">
    <location>
        <begin position="60"/>
        <end position="84"/>
    </location>
</feature>
<evidence type="ECO:0000256" key="1">
    <source>
        <dbReference type="SAM" id="MobiDB-lite"/>
    </source>
</evidence>
<evidence type="ECO:0000313" key="2">
    <source>
        <dbReference type="EMBL" id="QJD80261.1"/>
    </source>
</evidence>
<sequence>MARYLLAFNGPLPLPPDDLRLIGQQAQLLDTSRRTVLVETDADHRIHKLASQLPNWTISPETITPLPTTRPAIRKGTNEGGSIT</sequence>
<organism evidence="2 3">
    <name type="scientific">Spirosoma rhododendri</name>
    <dbReference type="NCBI Taxonomy" id="2728024"/>
    <lineage>
        <taxon>Bacteria</taxon>
        <taxon>Pseudomonadati</taxon>
        <taxon>Bacteroidota</taxon>
        <taxon>Cytophagia</taxon>
        <taxon>Cytophagales</taxon>
        <taxon>Cytophagaceae</taxon>
        <taxon>Spirosoma</taxon>
    </lineage>
</organism>
<evidence type="ECO:0000313" key="3">
    <source>
        <dbReference type="Proteomes" id="UP000501128"/>
    </source>
</evidence>